<dbReference type="EMBL" id="JACASE010000005">
    <property type="protein sequence ID" value="KAF6465727.1"/>
    <property type="molecule type" value="Genomic_DNA"/>
</dbReference>
<dbReference type="Proteomes" id="UP000593571">
    <property type="component" value="Unassembled WGS sequence"/>
</dbReference>
<accession>A0A7J8H0J8</accession>
<dbReference type="AlphaFoldDB" id="A0A7J8H0J8"/>
<evidence type="ECO:0000313" key="2">
    <source>
        <dbReference type="Proteomes" id="UP000593571"/>
    </source>
</evidence>
<keyword evidence="2" id="KW-1185">Reference proteome</keyword>
<proteinExistence type="predicted"/>
<gene>
    <name evidence="1" type="ORF">HJG63_011150</name>
</gene>
<name>A0A7J8H0J8_ROUAE</name>
<reference evidence="1 2" key="1">
    <citation type="journal article" date="2020" name="Nature">
        <title>Six reference-quality genomes reveal evolution of bat adaptations.</title>
        <authorList>
            <person name="Jebb D."/>
            <person name="Huang Z."/>
            <person name="Pippel M."/>
            <person name="Hughes G.M."/>
            <person name="Lavrichenko K."/>
            <person name="Devanna P."/>
            <person name="Winkler S."/>
            <person name="Jermiin L.S."/>
            <person name="Skirmuntt E.C."/>
            <person name="Katzourakis A."/>
            <person name="Burkitt-Gray L."/>
            <person name="Ray D.A."/>
            <person name="Sullivan K.A.M."/>
            <person name="Roscito J.G."/>
            <person name="Kirilenko B.M."/>
            <person name="Davalos L.M."/>
            <person name="Corthals A.P."/>
            <person name="Power M.L."/>
            <person name="Jones G."/>
            <person name="Ransome R.D."/>
            <person name="Dechmann D.K.N."/>
            <person name="Locatelli A.G."/>
            <person name="Puechmaille S.J."/>
            <person name="Fedrigo O."/>
            <person name="Jarvis E.D."/>
            <person name="Hiller M."/>
            <person name="Vernes S.C."/>
            <person name="Myers E.W."/>
            <person name="Teeling E.C."/>
        </authorList>
    </citation>
    <scope>NUCLEOTIDE SEQUENCE [LARGE SCALE GENOMIC DNA]</scope>
    <source>
        <strain evidence="1">MRouAeg1</strain>
        <tissue evidence="1">Muscle</tissue>
    </source>
</reference>
<evidence type="ECO:0000313" key="1">
    <source>
        <dbReference type="EMBL" id="KAF6465727.1"/>
    </source>
</evidence>
<protein>
    <submittedName>
        <fullName evidence="1">Uncharacterized protein</fullName>
    </submittedName>
</protein>
<organism evidence="1 2">
    <name type="scientific">Rousettus aegyptiacus</name>
    <name type="common">Egyptian fruit bat</name>
    <name type="synonym">Pteropus aegyptiacus</name>
    <dbReference type="NCBI Taxonomy" id="9407"/>
    <lineage>
        <taxon>Eukaryota</taxon>
        <taxon>Metazoa</taxon>
        <taxon>Chordata</taxon>
        <taxon>Craniata</taxon>
        <taxon>Vertebrata</taxon>
        <taxon>Euteleostomi</taxon>
        <taxon>Mammalia</taxon>
        <taxon>Eutheria</taxon>
        <taxon>Laurasiatheria</taxon>
        <taxon>Chiroptera</taxon>
        <taxon>Yinpterochiroptera</taxon>
        <taxon>Pteropodoidea</taxon>
        <taxon>Pteropodidae</taxon>
        <taxon>Rousettinae</taxon>
        <taxon>Rousettus</taxon>
    </lineage>
</organism>
<comment type="caution">
    <text evidence="1">The sequence shown here is derived from an EMBL/GenBank/DDBJ whole genome shotgun (WGS) entry which is preliminary data.</text>
</comment>
<sequence length="134" mass="14392">MNRGSFPDCGSPWELLEKAGLPGRVGERLVTARGHAADSCQSCHLDRGLHVLPTQRMRSGPVHVAASPRGGCLTLPATPGPLQTPAFVLSNFTTRPVCLMRAGTWALHGTPAPWDAIVNALASRVSRLYDKRSR</sequence>